<dbReference type="GO" id="GO:0017004">
    <property type="term" value="P:cytochrome complex assembly"/>
    <property type="evidence" value="ECO:0007669"/>
    <property type="project" value="UniProtKB-KW"/>
</dbReference>
<evidence type="ECO:0000313" key="8">
    <source>
        <dbReference type="Proteomes" id="UP000538931"/>
    </source>
</evidence>
<feature type="transmembrane region" description="Helical" evidence="5">
    <location>
        <begin position="12"/>
        <end position="31"/>
    </location>
</feature>
<dbReference type="InterPro" id="IPR036249">
    <property type="entry name" value="Thioredoxin-like_sf"/>
</dbReference>
<evidence type="ECO:0000313" key="7">
    <source>
        <dbReference type="EMBL" id="MBA4503427.1"/>
    </source>
</evidence>
<evidence type="ECO:0000256" key="4">
    <source>
        <dbReference type="ARBA" id="ARBA00023284"/>
    </source>
</evidence>
<dbReference type="GO" id="GO:0042158">
    <property type="term" value="P:lipoprotein biosynthetic process"/>
    <property type="evidence" value="ECO:0007669"/>
    <property type="project" value="InterPro"/>
</dbReference>
<dbReference type="PANTHER" id="PTHR42852">
    <property type="entry name" value="THIOL:DISULFIDE INTERCHANGE PROTEIN DSBE"/>
    <property type="match status" value="1"/>
</dbReference>
<comment type="subcellular location">
    <subcellularLocation>
        <location evidence="1">Cell envelope</location>
    </subcellularLocation>
</comment>
<dbReference type="InterPro" id="IPR017937">
    <property type="entry name" value="Thioredoxin_CS"/>
</dbReference>
<keyword evidence="4" id="KW-0676">Redox-active center</keyword>
<sequence>MQSLALGPFALSIDRLLLLIAVLAALFAGWISSRRRGRNPEPALLMTLLVGVLSARLGFVMRYSSDYLADPLQIIDIRDGGFWWVSGLVGGLLCSAVYLWRQPALRRPLSVALATGALVWGSTAIPLAQIQKSTRSLPNMALMTPAGHQVNLQDYTGHPIVLNIWASWCPPCVREMPVLEQAQHDYPEIQFLFANLGEDSATVEAFLEQLGVELRHVLLDQQNQLGLHYGSRALPTTLFIDAHGQLQDSHLGELSVASLKSRLNSIQSTQLPQ</sequence>
<evidence type="ECO:0000256" key="2">
    <source>
        <dbReference type="ARBA" id="ARBA00022748"/>
    </source>
</evidence>
<name>A0A7W2ADC7_9GAMM</name>
<evidence type="ECO:0000256" key="1">
    <source>
        <dbReference type="ARBA" id="ARBA00004196"/>
    </source>
</evidence>
<dbReference type="PROSITE" id="PS51352">
    <property type="entry name" value="THIOREDOXIN_2"/>
    <property type="match status" value="1"/>
</dbReference>
<dbReference type="Gene3D" id="3.40.30.10">
    <property type="entry name" value="Glutaredoxin"/>
    <property type="match status" value="1"/>
</dbReference>
<feature type="domain" description="Thioredoxin" evidence="6">
    <location>
        <begin position="131"/>
        <end position="268"/>
    </location>
</feature>
<comment type="caution">
    <text evidence="7">The sequence shown here is derived from an EMBL/GenBank/DDBJ whole genome shotgun (WGS) entry which is preliminary data.</text>
</comment>
<reference evidence="7 8" key="1">
    <citation type="submission" date="2020-07" db="EMBL/GenBank/DDBJ databases">
        <title>Bacterium isolated from marien macroalgae.</title>
        <authorList>
            <person name="Zhu K."/>
            <person name="Lu D."/>
            <person name="Du Z."/>
        </authorList>
    </citation>
    <scope>NUCLEOTIDE SEQUENCE [LARGE SCALE GENOMIC DNA]</scope>
    <source>
        <strain evidence="7 8">3-1745</strain>
    </source>
</reference>
<evidence type="ECO:0000256" key="5">
    <source>
        <dbReference type="SAM" id="Phobius"/>
    </source>
</evidence>
<dbReference type="Pfam" id="PF08534">
    <property type="entry name" value="Redoxin"/>
    <property type="match status" value="1"/>
</dbReference>
<feature type="transmembrane region" description="Helical" evidence="5">
    <location>
        <begin position="43"/>
        <end position="61"/>
    </location>
</feature>
<keyword evidence="8" id="KW-1185">Reference proteome</keyword>
<keyword evidence="5" id="KW-0472">Membrane</keyword>
<keyword evidence="3" id="KW-1015">Disulfide bond</keyword>
<dbReference type="InterPro" id="IPR050553">
    <property type="entry name" value="Thioredoxin_ResA/DsbE_sf"/>
</dbReference>
<dbReference type="InterPro" id="IPR001640">
    <property type="entry name" value="Lgt"/>
</dbReference>
<proteinExistence type="predicted"/>
<keyword evidence="2" id="KW-0201">Cytochrome c-type biogenesis</keyword>
<dbReference type="GO" id="GO:0005886">
    <property type="term" value="C:plasma membrane"/>
    <property type="evidence" value="ECO:0007669"/>
    <property type="project" value="InterPro"/>
</dbReference>
<gene>
    <name evidence="7" type="ORF">H1S06_13795</name>
</gene>
<keyword evidence="5" id="KW-0812">Transmembrane</keyword>
<dbReference type="GO" id="GO:0008961">
    <property type="term" value="F:phosphatidylglycerol-prolipoprotein diacylglyceryl transferase activity"/>
    <property type="evidence" value="ECO:0007669"/>
    <property type="project" value="InterPro"/>
</dbReference>
<dbReference type="GO" id="GO:0015036">
    <property type="term" value="F:disulfide oxidoreductase activity"/>
    <property type="evidence" value="ECO:0007669"/>
    <property type="project" value="UniProtKB-ARBA"/>
</dbReference>
<organism evidence="7 8">
    <name type="scientific">Marinobacterium marinum</name>
    <dbReference type="NCBI Taxonomy" id="2756129"/>
    <lineage>
        <taxon>Bacteria</taxon>
        <taxon>Pseudomonadati</taxon>
        <taxon>Pseudomonadota</taxon>
        <taxon>Gammaproteobacteria</taxon>
        <taxon>Oceanospirillales</taxon>
        <taxon>Oceanospirillaceae</taxon>
        <taxon>Marinobacterium</taxon>
    </lineage>
</organism>
<feature type="transmembrane region" description="Helical" evidence="5">
    <location>
        <begin position="109"/>
        <end position="128"/>
    </location>
</feature>
<keyword evidence="5" id="KW-1133">Transmembrane helix</keyword>
<dbReference type="SUPFAM" id="SSF52833">
    <property type="entry name" value="Thioredoxin-like"/>
    <property type="match status" value="1"/>
</dbReference>
<dbReference type="AlphaFoldDB" id="A0A7W2ADC7"/>
<evidence type="ECO:0000256" key="3">
    <source>
        <dbReference type="ARBA" id="ARBA00023157"/>
    </source>
</evidence>
<dbReference type="Pfam" id="PF01790">
    <property type="entry name" value="LGT"/>
    <property type="match status" value="1"/>
</dbReference>
<protein>
    <submittedName>
        <fullName evidence="7">TlpA family protein disulfide reductase</fullName>
    </submittedName>
</protein>
<dbReference type="InterPro" id="IPR013766">
    <property type="entry name" value="Thioredoxin_domain"/>
</dbReference>
<dbReference type="PROSITE" id="PS00194">
    <property type="entry name" value="THIOREDOXIN_1"/>
    <property type="match status" value="1"/>
</dbReference>
<dbReference type="CDD" id="cd02966">
    <property type="entry name" value="TlpA_like_family"/>
    <property type="match status" value="1"/>
</dbReference>
<evidence type="ECO:0000259" key="6">
    <source>
        <dbReference type="PROSITE" id="PS51352"/>
    </source>
</evidence>
<dbReference type="PANTHER" id="PTHR42852:SF6">
    <property type="entry name" value="THIOL:DISULFIDE INTERCHANGE PROTEIN DSBE"/>
    <property type="match status" value="1"/>
</dbReference>
<accession>A0A7W2ADC7</accession>
<dbReference type="RefSeq" id="WP_181741212.1">
    <property type="nucleotide sequence ID" value="NZ_JACEMT010000053.1"/>
</dbReference>
<dbReference type="InterPro" id="IPR013740">
    <property type="entry name" value="Redoxin"/>
</dbReference>
<dbReference type="EMBL" id="JACEMT010000053">
    <property type="protein sequence ID" value="MBA4503427.1"/>
    <property type="molecule type" value="Genomic_DNA"/>
</dbReference>
<dbReference type="GO" id="GO:0030313">
    <property type="term" value="C:cell envelope"/>
    <property type="evidence" value="ECO:0007669"/>
    <property type="project" value="UniProtKB-SubCell"/>
</dbReference>
<feature type="transmembrane region" description="Helical" evidence="5">
    <location>
        <begin position="81"/>
        <end position="100"/>
    </location>
</feature>
<dbReference type="Proteomes" id="UP000538931">
    <property type="component" value="Unassembled WGS sequence"/>
</dbReference>